<keyword evidence="2" id="KW-0732">Signal</keyword>
<keyword evidence="5" id="KW-1185">Reference proteome</keyword>
<feature type="chain" id="PRO_5045182753" evidence="2">
    <location>
        <begin position="24"/>
        <end position="271"/>
    </location>
</feature>
<comment type="caution">
    <text evidence="4">The sequence shown here is derived from an EMBL/GenBank/DDBJ whole genome shotgun (WGS) entry which is preliminary data.</text>
</comment>
<evidence type="ECO:0000313" key="4">
    <source>
        <dbReference type="EMBL" id="MFD1709800.1"/>
    </source>
</evidence>
<feature type="domain" description="Transglycosylase SLT" evidence="3">
    <location>
        <begin position="56"/>
        <end position="154"/>
    </location>
</feature>
<dbReference type="InterPro" id="IPR000189">
    <property type="entry name" value="Transglyc_AS"/>
</dbReference>
<dbReference type="InterPro" id="IPR023346">
    <property type="entry name" value="Lysozyme-like_dom_sf"/>
</dbReference>
<dbReference type="PANTHER" id="PTHR37423:SF2">
    <property type="entry name" value="MEMBRANE-BOUND LYTIC MUREIN TRANSGLYCOSYLASE C"/>
    <property type="match status" value="1"/>
</dbReference>
<evidence type="ECO:0000259" key="3">
    <source>
        <dbReference type="Pfam" id="PF01464"/>
    </source>
</evidence>
<reference evidence="5" key="1">
    <citation type="journal article" date="2019" name="Int. J. Syst. Evol. Microbiol.">
        <title>The Global Catalogue of Microorganisms (GCM) 10K type strain sequencing project: providing services to taxonomists for standard genome sequencing and annotation.</title>
        <authorList>
            <consortium name="The Broad Institute Genomics Platform"/>
            <consortium name="The Broad Institute Genome Sequencing Center for Infectious Disease"/>
            <person name="Wu L."/>
            <person name="Ma J."/>
        </authorList>
    </citation>
    <scope>NUCLEOTIDE SEQUENCE [LARGE SCALE GENOMIC DNA]</scope>
    <source>
        <strain evidence="5">LMG 29247</strain>
    </source>
</reference>
<evidence type="ECO:0000256" key="1">
    <source>
        <dbReference type="ARBA" id="ARBA00007734"/>
    </source>
</evidence>
<dbReference type="Proteomes" id="UP001597304">
    <property type="component" value="Unassembled WGS sequence"/>
</dbReference>
<dbReference type="EMBL" id="JBHUEJ010000010">
    <property type="protein sequence ID" value="MFD1709800.1"/>
    <property type="molecule type" value="Genomic_DNA"/>
</dbReference>
<dbReference type="PANTHER" id="PTHR37423">
    <property type="entry name" value="SOLUBLE LYTIC MUREIN TRANSGLYCOSYLASE-RELATED"/>
    <property type="match status" value="1"/>
</dbReference>
<comment type="similarity">
    <text evidence="1">Belongs to the transglycosylase Slt family.</text>
</comment>
<dbReference type="InterPro" id="IPR008258">
    <property type="entry name" value="Transglycosylase_SLT_dom_1"/>
</dbReference>
<gene>
    <name evidence="4" type="ORF">ACFSF0_04225</name>
</gene>
<feature type="signal peptide" evidence="2">
    <location>
        <begin position="1"/>
        <end position="23"/>
    </location>
</feature>
<dbReference type="SUPFAM" id="SSF53955">
    <property type="entry name" value="Lysozyme-like"/>
    <property type="match status" value="1"/>
</dbReference>
<dbReference type="Pfam" id="PF01464">
    <property type="entry name" value="SLT"/>
    <property type="match status" value="1"/>
</dbReference>
<sequence length="271" mass="29233">MLTTVRRLALLPVAFLVHQAASADVTYVDRCLSGKVDRPACKSMIENFWRYNEHLENAARAKGLDPSLIKAMAAVESRFKANAVSPKGATGLLQIMPATGTQLGVHPSNLAVPGANAMAGAQYVRDMYFRFRDWKLTIAAYNAGPGAVAKYGNQIPPYPETQSYVTQVLTLYARFKHSEQLHSKASVPVALPPAPAGAPLPQLVNTSVHLVKAVTTAPTAAPQMPTAQLSAPHQRAVAPHQTAVKAPGSHPIKVNRFQQSVTHVGRFQYLQ</sequence>
<dbReference type="CDD" id="cd00254">
    <property type="entry name" value="LT-like"/>
    <property type="match status" value="1"/>
</dbReference>
<accession>A0ABW4KP76</accession>
<proteinExistence type="inferred from homology"/>
<dbReference type="Gene3D" id="1.10.530.10">
    <property type="match status" value="1"/>
</dbReference>
<evidence type="ECO:0000313" key="5">
    <source>
        <dbReference type="Proteomes" id="UP001597304"/>
    </source>
</evidence>
<dbReference type="RefSeq" id="WP_147914631.1">
    <property type="nucleotide sequence ID" value="NZ_JBHUEJ010000010.1"/>
</dbReference>
<dbReference type="PROSITE" id="PS00922">
    <property type="entry name" value="TRANSGLYCOSYLASE"/>
    <property type="match status" value="1"/>
</dbReference>
<organism evidence="4 5">
    <name type="scientific">Ottowia flava</name>
    <dbReference type="NCBI Taxonomy" id="2675430"/>
    <lineage>
        <taxon>Bacteria</taxon>
        <taxon>Pseudomonadati</taxon>
        <taxon>Pseudomonadota</taxon>
        <taxon>Betaproteobacteria</taxon>
        <taxon>Burkholderiales</taxon>
        <taxon>Comamonadaceae</taxon>
        <taxon>Ottowia</taxon>
    </lineage>
</organism>
<name>A0ABW4KP76_9BURK</name>
<protein>
    <submittedName>
        <fullName evidence="4">Lytic transglycosylase domain-containing protein</fullName>
    </submittedName>
</protein>
<evidence type="ECO:0000256" key="2">
    <source>
        <dbReference type="SAM" id="SignalP"/>
    </source>
</evidence>